<dbReference type="AlphaFoldDB" id="A0A839E2G0"/>
<evidence type="ECO:0000313" key="3">
    <source>
        <dbReference type="Proteomes" id="UP000569329"/>
    </source>
</evidence>
<dbReference type="PANTHER" id="PTHR33121">
    <property type="entry name" value="CYCLIC DI-GMP PHOSPHODIESTERASE PDEF"/>
    <property type="match status" value="1"/>
</dbReference>
<feature type="domain" description="EAL" evidence="1">
    <location>
        <begin position="1"/>
        <end position="104"/>
    </location>
</feature>
<dbReference type="InterPro" id="IPR001633">
    <property type="entry name" value="EAL_dom"/>
</dbReference>
<dbReference type="CDD" id="cd01948">
    <property type="entry name" value="EAL"/>
    <property type="match status" value="1"/>
</dbReference>
<evidence type="ECO:0000259" key="1">
    <source>
        <dbReference type="PROSITE" id="PS50883"/>
    </source>
</evidence>
<dbReference type="PANTHER" id="PTHR33121:SF71">
    <property type="entry name" value="OXYGEN SENSOR PROTEIN DOSP"/>
    <property type="match status" value="1"/>
</dbReference>
<gene>
    <name evidence="2" type="ORF">FHX42_003291</name>
</gene>
<name>A0A839E2G0_9PSEU</name>
<reference evidence="2 3" key="1">
    <citation type="submission" date="2020-07" db="EMBL/GenBank/DDBJ databases">
        <title>Sequencing the genomes of 1000 actinobacteria strains.</title>
        <authorList>
            <person name="Klenk H.-P."/>
        </authorList>
    </citation>
    <scope>NUCLEOTIDE SEQUENCE [LARGE SCALE GENOMIC DNA]</scope>
    <source>
        <strain evidence="2 3">DSM 45975</strain>
    </source>
</reference>
<dbReference type="RefSeq" id="WP_328796225.1">
    <property type="nucleotide sequence ID" value="NZ_JACGWZ010000004.1"/>
</dbReference>
<comment type="caution">
    <text evidence="2">The sequence shown here is derived from an EMBL/GenBank/DDBJ whole genome shotgun (WGS) entry which is preliminary data.</text>
</comment>
<evidence type="ECO:0000313" key="2">
    <source>
        <dbReference type="EMBL" id="MBA8825925.1"/>
    </source>
</evidence>
<dbReference type="SUPFAM" id="SSF141868">
    <property type="entry name" value="EAL domain-like"/>
    <property type="match status" value="1"/>
</dbReference>
<dbReference type="PROSITE" id="PS50883">
    <property type="entry name" value="EAL"/>
    <property type="match status" value="1"/>
</dbReference>
<dbReference type="Proteomes" id="UP000569329">
    <property type="component" value="Unassembled WGS sequence"/>
</dbReference>
<organism evidence="2 3">
    <name type="scientific">Halosaccharopolyspora lacisalsi</name>
    <dbReference type="NCBI Taxonomy" id="1000566"/>
    <lineage>
        <taxon>Bacteria</taxon>
        <taxon>Bacillati</taxon>
        <taxon>Actinomycetota</taxon>
        <taxon>Actinomycetes</taxon>
        <taxon>Pseudonocardiales</taxon>
        <taxon>Pseudonocardiaceae</taxon>
        <taxon>Halosaccharopolyspora</taxon>
    </lineage>
</organism>
<protein>
    <submittedName>
        <fullName evidence="2">EAL domain-containing protein (Putative c-di-GMP-specific phosphodiesterase class I)</fullName>
    </submittedName>
</protein>
<dbReference type="EMBL" id="JACGWZ010000004">
    <property type="protein sequence ID" value="MBA8825925.1"/>
    <property type="molecule type" value="Genomic_DNA"/>
</dbReference>
<dbReference type="Gene3D" id="3.20.20.450">
    <property type="entry name" value="EAL domain"/>
    <property type="match status" value="1"/>
</dbReference>
<dbReference type="InterPro" id="IPR035919">
    <property type="entry name" value="EAL_sf"/>
</dbReference>
<dbReference type="Pfam" id="PF00563">
    <property type="entry name" value="EAL"/>
    <property type="match status" value="1"/>
</dbReference>
<dbReference type="InterPro" id="IPR050706">
    <property type="entry name" value="Cyclic-di-GMP_PDE-like"/>
</dbReference>
<proteinExistence type="predicted"/>
<dbReference type="GO" id="GO:0071111">
    <property type="term" value="F:cyclic-guanylate-specific phosphodiesterase activity"/>
    <property type="evidence" value="ECO:0007669"/>
    <property type="project" value="InterPro"/>
</dbReference>
<sequence>MTFAVDDFGTGHSSPARLEDLPAGSIELDRRFVVGLGNHEIDRAIVRSSVDVARATGRRRVAEGVETTIQFHLLITLGVDAHQGFLFAHPVPDELHALLSKQAPLPQQQQQR</sequence>
<keyword evidence="3" id="KW-1185">Reference proteome</keyword>
<accession>A0A839E2G0</accession>